<comment type="caution">
    <text evidence="2">The sequence shown here is derived from an EMBL/GenBank/DDBJ whole genome shotgun (WGS) entry which is preliminary data.</text>
</comment>
<keyword evidence="3" id="KW-1185">Reference proteome</keyword>
<evidence type="ECO:0000313" key="2">
    <source>
        <dbReference type="EMBL" id="GMI48240.1"/>
    </source>
</evidence>
<feature type="compositionally biased region" description="Polar residues" evidence="1">
    <location>
        <begin position="1"/>
        <end position="19"/>
    </location>
</feature>
<accession>A0A9W7GQA0</accession>
<dbReference type="OrthoDB" id="10267241at2759"/>
<name>A0A9W7GQA0_9STRA</name>
<feature type="compositionally biased region" description="Basic residues" evidence="1">
    <location>
        <begin position="61"/>
        <end position="73"/>
    </location>
</feature>
<proteinExistence type="predicted"/>
<dbReference type="AlphaFoldDB" id="A0A9W7GQA0"/>
<feature type="region of interest" description="Disordered" evidence="1">
    <location>
        <begin position="54"/>
        <end position="73"/>
    </location>
</feature>
<gene>
    <name evidence="2" type="ORF">TrCOL_g2943</name>
</gene>
<sequence length="697" mass="77680">MASSIINSRLQRGGSSNLEEGSRGKALRRSSSVIDNITSFVTSSFREIAGIKADEESNGKKEKRRSRRKRKKKKIYYAPPSQWKVSDFWPEGQWETAEGGMLGEGGGLDISQQLSERSCSVTGAGTDYSRSRIDSVSSLDSMLDDASNGSGSVDRVSPAFANNHELDTVTDQIKSFENLTPLMHNVIEKAGQGESRVLGQYNKRDRTRAALLTAAIKAVIIDEIRFEAAERIHDPVESVLETLEGRMAEAAFHEIFDLMTKKGGGIKVLKHPRSTKPPRVIKLKFKKMDASGWLVNAYQNPNIMPRESGGAYDEYDGDNEDNGRYSPSRVKGKNRKKSNPKRGKGKGKEKSPRRFSFTHMPFTSPSKSKKATKKANPNSPTNGDDEENVSEGSDESDESDEFAADKWDHERLSFHKDPNEDFKNQAGPFLQYKGGFLGRTKKRIDLSRLVSVKKGIQTEVLRRESRNQYRNHAFFSLQFEGGEGADKEDGSEGRTFDLEIIDDSDVQLRDTLLHGFRYIVMKNEERKKGDRAHSWDLSTEETISRMRMAWYGTTSPTTVSNGGVMKVDVKVDVSGWLQEREKERERGVSTSTVTTVTDEKKIEENFNNFAIGCDMGARKESATSELSYLTCSEDDNSRVEGGVERASPPVIDGTPFGKPVGDERVGGIARQKASVSPKRLEELMVGREEATGLELDL</sequence>
<organism evidence="2 3">
    <name type="scientific">Triparma columacea</name>
    <dbReference type="NCBI Taxonomy" id="722753"/>
    <lineage>
        <taxon>Eukaryota</taxon>
        <taxon>Sar</taxon>
        <taxon>Stramenopiles</taxon>
        <taxon>Ochrophyta</taxon>
        <taxon>Bolidophyceae</taxon>
        <taxon>Parmales</taxon>
        <taxon>Triparmaceae</taxon>
        <taxon>Triparma</taxon>
    </lineage>
</organism>
<protein>
    <submittedName>
        <fullName evidence="2">Uncharacterized protein</fullName>
    </submittedName>
</protein>
<evidence type="ECO:0000256" key="1">
    <source>
        <dbReference type="SAM" id="MobiDB-lite"/>
    </source>
</evidence>
<evidence type="ECO:0000313" key="3">
    <source>
        <dbReference type="Proteomes" id="UP001165065"/>
    </source>
</evidence>
<dbReference type="EMBL" id="BRYA01000381">
    <property type="protein sequence ID" value="GMI48240.1"/>
    <property type="molecule type" value="Genomic_DNA"/>
</dbReference>
<feature type="region of interest" description="Disordered" evidence="1">
    <location>
        <begin position="635"/>
        <end position="664"/>
    </location>
</feature>
<feature type="region of interest" description="Disordered" evidence="1">
    <location>
        <begin position="300"/>
        <end position="403"/>
    </location>
</feature>
<feature type="compositionally biased region" description="Acidic residues" evidence="1">
    <location>
        <begin position="383"/>
        <end position="402"/>
    </location>
</feature>
<reference evidence="3" key="1">
    <citation type="journal article" date="2023" name="Commun. Biol.">
        <title>Genome analysis of Parmales, the sister group of diatoms, reveals the evolutionary specialization of diatoms from phago-mixotrophs to photoautotrophs.</title>
        <authorList>
            <person name="Ban H."/>
            <person name="Sato S."/>
            <person name="Yoshikawa S."/>
            <person name="Yamada K."/>
            <person name="Nakamura Y."/>
            <person name="Ichinomiya M."/>
            <person name="Sato N."/>
            <person name="Blanc-Mathieu R."/>
            <person name="Endo H."/>
            <person name="Kuwata A."/>
            <person name="Ogata H."/>
        </authorList>
    </citation>
    <scope>NUCLEOTIDE SEQUENCE [LARGE SCALE GENOMIC DNA]</scope>
</reference>
<feature type="compositionally biased region" description="Basic residues" evidence="1">
    <location>
        <begin position="330"/>
        <end position="345"/>
    </location>
</feature>
<dbReference type="Proteomes" id="UP001165065">
    <property type="component" value="Unassembled WGS sequence"/>
</dbReference>
<feature type="region of interest" description="Disordered" evidence="1">
    <location>
        <begin position="1"/>
        <end position="28"/>
    </location>
</feature>